<dbReference type="EMBL" id="JAVHUL010000030">
    <property type="protein sequence ID" value="MDQ7918054.1"/>
    <property type="molecule type" value="Genomic_DNA"/>
</dbReference>
<keyword evidence="2" id="KW-1185">Reference proteome</keyword>
<sequence>MVLSLSSCGFCNILSKQFYYTGEGGVRPGKNKFELAKTPYLLKEQDLIKTNAIYQFCYSWNEKELIYQKTNCNHINAKISFIRFFKNGRFLMNDLSTGKDSLEQYNNLKSGKIGYYKIEEKELILEYYSVSHAGMASDCGKYYKDKYKLTNNGIQLQAERRSNNGLFFGWTKVENAGWYLRKNIKGLEGVPSW</sequence>
<accession>A0ABU1A552</accession>
<gene>
    <name evidence="1" type="ORF">RBU60_10735</name>
</gene>
<evidence type="ECO:0000313" key="2">
    <source>
        <dbReference type="Proteomes" id="UP001230915"/>
    </source>
</evidence>
<reference evidence="1 2" key="1">
    <citation type="submission" date="2023-08" db="EMBL/GenBank/DDBJ databases">
        <title>Mesonia sp. MT50, isolated from deep-sea sediment of the Mariana Trench.</title>
        <authorList>
            <person name="Fu H."/>
        </authorList>
    </citation>
    <scope>NUCLEOTIDE SEQUENCE [LARGE SCALE GENOMIC DNA]</scope>
    <source>
        <strain evidence="1 2">MT50</strain>
    </source>
</reference>
<name>A0ABU1A552_9FLAO</name>
<organism evidence="1 2">
    <name type="scientific">Mesonia profundi</name>
    <dbReference type="NCBI Taxonomy" id="3070998"/>
    <lineage>
        <taxon>Bacteria</taxon>
        <taxon>Pseudomonadati</taxon>
        <taxon>Bacteroidota</taxon>
        <taxon>Flavobacteriia</taxon>
        <taxon>Flavobacteriales</taxon>
        <taxon>Flavobacteriaceae</taxon>
        <taxon>Mesonia</taxon>
    </lineage>
</organism>
<comment type="caution">
    <text evidence="1">The sequence shown here is derived from an EMBL/GenBank/DDBJ whole genome shotgun (WGS) entry which is preliminary data.</text>
</comment>
<dbReference type="Proteomes" id="UP001230915">
    <property type="component" value="Unassembled WGS sequence"/>
</dbReference>
<proteinExistence type="predicted"/>
<dbReference type="RefSeq" id="WP_308864987.1">
    <property type="nucleotide sequence ID" value="NZ_JAVHUL010000030.1"/>
</dbReference>
<evidence type="ECO:0000313" key="1">
    <source>
        <dbReference type="EMBL" id="MDQ7918054.1"/>
    </source>
</evidence>
<protein>
    <submittedName>
        <fullName evidence="1">Uncharacterized protein</fullName>
    </submittedName>
</protein>